<dbReference type="PATRIC" id="fig|1502293.3.peg.1307"/>
<name>A0A081RLT5_9ARCH</name>
<dbReference type="AlphaFoldDB" id="A0A081RLT5"/>
<accession>A0A081RLT5</accession>
<keyword evidence="3" id="KW-1185">Reference proteome</keyword>
<keyword evidence="1" id="KW-0812">Transmembrane</keyword>
<evidence type="ECO:0000313" key="2">
    <source>
        <dbReference type="EMBL" id="KEQ56158.1"/>
    </source>
</evidence>
<evidence type="ECO:0000313" key="3">
    <source>
        <dbReference type="Proteomes" id="UP000028059"/>
    </source>
</evidence>
<dbReference type="Proteomes" id="UP000028059">
    <property type="component" value="Unassembled WGS sequence"/>
</dbReference>
<protein>
    <submittedName>
        <fullName evidence="2">Uncharacterized protein</fullName>
    </submittedName>
</protein>
<gene>
    <name evidence="2" type="ORF">AAA799N04_01412</name>
</gene>
<proteinExistence type="predicted"/>
<comment type="caution">
    <text evidence="2">The sequence shown here is derived from an EMBL/GenBank/DDBJ whole genome shotgun (WGS) entry which is preliminary data.</text>
</comment>
<keyword evidence="1" id="KW-1133">Transmembrane helix</keyword>
<dbReference type="EMBL" id="JOKN01000030">
    <property type="protein sequence ID" value="KEQ56158.1"/>
    <property type="molecule type" value="Genomic_DNA"/>
</dbReference>
<evidence type="ECO:0000256" key="1">
    <source>
        <dbReference type="SAM" id="Phobius"/>
    </source>
</evidence>
<reference evidence="2 3" key="1">
    <citation type="submission" date="2014-06" db="EMBL/GenBank/DDBJ databases">
        <authorList>
            <person name="Ngugi D.K."/>
            <person name="Blom J."/>
            <person name="Alam I."/>
            <person name="Rashid M."/>
            <person name="Ba Alawi W."/>
            <person name="Zhang G."/>
            <person name="Hikmawan T."/>
            <person name="Guan Y."/>
            <person name="Antunes A."/>
            <person name="Siam R."/>
            <person name="ElDorry H."/>
            <person name="Bajic V."/>
            <person name="Stingl U."/>
        </authorList>
    </citation>
    <scope>NUCLEOTIDE SEQUENCE [LARGE SCALE GENOMIC DNA]</scope>
    <source>
        <strain evidence="2">SCGC AAA799-N04</strain>
    </source>
</reference>
<organism evidence="2 3">
    <name type="scientific">Marine Group I thaumarchaeote SCGC AAA799-N04</name>
    <dbReference type="NCBI Taxonomy" id="1502293"/>
    <lineage>
        <taxon>Archaea</taxon>
        <taxon>Nitrososphaerota</taxon>
        <taxon>Marine Group I</taxon>
    </lineage>
</organism>
<sequence length="87" mass="9146">MVLPFPYGLGAALAIFIAFPLILRRRYMNRMRGGYGGSDSGTGGGGFFGMGSQGGSGGVRYVCLVCNNKHKGGSCPRCGSKMQRADF</sequence>
<keyword evidence="1" id="KW-0472">Membrane</keyword>
<feature type="transmembrane region" description="Helical" evidence="1">
    <location>
        <begin position="6"/>
        <end position="23"/>
    </location>
</feature>